<dbReference type="EMBL" id="BKCJ010001698">
    <property type="protein sequence ID" value="GEU43350.1"/>
    <property type="molecule type" value="Genomic_DNA"/>
</dbReference>
<name>A0A6L2K3C9_TANCI</name>
<organism evidence="2">
    <name type="scientific">Tanacetum cinerariifolium</name>
    <name type="common">Dalmatian daisy</name>
    <name type="synonym">Chrysanthemum cinerariifolium</name>
    <dbReference type="NCBI Taxonomy" id="118510"/>
    <lineage>
        <taxon>Eukaryota</taxon>
        <taxon>Viridiplantae</taxon>
        <taxon>Streptophyta</taxon>
        <taxon>Embryophyta</taxon>
        <taxon>Tracheophyta</taxon>
        <taxon>Spermatophyta</taxon>
        <taxon>Magnoliopsida</taxon>
        <taxon>eudicotyledons</taxon>
        <taxon>Gunneridae</taxon>
        <taxon>Pentapetalae</taxon>
        <taxon>asterids</taxon>
        <taxon>campanulids</taxon>
        <taxon>Asterales</taxon>
        <taxon>Asteraceae</taxon>
        <taxon>Asteroideae</taxon>
        <taxon>Anthemideae</taxon>
        <taxon>Anthemidinae</taxon>
        <taxon>Tanacetum</taxon>
    </lineage>
</organism>
<feature type="compositionally biased region" description="Basic and acidic residues" evidence="1">
    <location>
        <begin position="147"/>
        <end position="158"/>
    </location>
</feature>
<sequence>MLVLFDDIHICIRIREIIGKYVDILAPKPPSQTNTKESERNTKESSTPKNDDDHGEEDDDDDDDDCDDGSDEDIFSNHGYEQFRGEGGWIHDGENTIDNESTKSSKFVNIHEDQQAEATSKNSKKIGRETNTQEKDKNKAQNNKTKHGLEKIEKDKVI</sequence>
<comment type="caution">
    <text evidence="2">The sequence shown here is derived from an EMBL/GenBank/DDBJ whole genome shotgun (WGS) entry which is preliminary data.</text>
</comment>
<feature type="region of interest" description="Disordered" evidence="1">
    <location>
        <begin position="26"/>
        <end position="158"/>
    </location>
</feature>
<protein>
    <submittedName>
        <fullName evidence="2">Uncharacterized protein</fullName>
    </submittedName>
</protein>
<reference evidence="2" key="1">
    <citation type="journal article" date="2019" name="Sci. Rep.">
        <title>Draft genome of Tanacetum cinerariifolium, the natural source of mosquito coil.</title>
        <authorList>
            <person name="Yamashiro T."/>
            <person name="Shiraishi A."/>
            <person name="Satake H."/>
            <person name="Nakayama K."/>
        </authorList>
    </citation>
    <scope>NUCLEOTIDE SEQUENCE</scope>
</reference>
<feature type="compositionally biased region" description="Basic and acidic residues" evidence="1">
    <location>
        <begin position="126"/>
        <end position="139"/>
    </location>
</feature>
<accession>A0A6L2K3C9</accession>
<evidence type="ECO:0000313" key="2">
    <source>
        <dbReference type="EMBL" id="GEU43350.1"/>
    </source>
</evidence>
<feature type="compositionally biased region" description="Basic and acidic residues" evidence="1">
    <location>
        <begin position="81"/>
        <end position="94"/>
    </location>
</feature>
<gene>
    <name evidence="2" type="ORF">Tci_015328</name>
</gene>
<evidence type="ECO:0000256" key="1">
    <source>
        <dbReference type="SAM" id="MobiDB-lite"/>
    </source>
</evidence>
<dbReference type="AlphaFoldDB" id="A0A6L2K3C9"/>
<feature type="compositionally biased region" description="Acidic residues" evidence="1">
    <location>
        <begin position="53"/>
        <end position="74"/>
    </location>
</feature>
<feature type="compositionally biased region" description="Polar residues" evidence="1">
    <location>
        <begin position="96"/>
        <end position="107"/>
    </location>
</feature>
<proteinExistence type="predicted"/>